<feature type="compositionally biased region" description="Basic and acidic residues" evidence="13">
    <location>
        <begin position="338"/>
        <end position="355"/>
    </location>
</feature>
<feature type="compositionally biased region" description="Polar residues" evidence="13">
    <location>
        <begin position="325"/>
        <end position="337"/>
    </location>
</feature>
<protein>
    <recommendedName>
        <fullName evidence="12">tRNA:m(4)X modification enzyme TRM13</fullName>
        <ecNumber evidence="12">2.1.1.225</ecNumber>
    </recommendedName>
</protein>
<feature type="non-terminal residue" evidence="15">
    <location>
        <position position="415"/>
    </location>
</feature>
<dbReference type="GO" id="GO:0030488">
    <property type="term" value="P:tRNA methylation"/>
    <property type="evidence" value="ECO:0007669"/>
    <property type="project" value="InterPro"/>
</dbReference>
<keyword evidence="5 12" id="KW-0819">tRNA processing</keyword>
<dbReference type="Pfam" id="PF05206">
    <property type="entry name" value="TRM13"/>
    <property type="match status" value="1"/>
</dbReference>
<accession>A0AA36CBB2</accession>
<dbReference type="InterPro" id="IPR022776">
    <property type="entry name" value="TRM13/UPF0224_CHHC_Znf_dom"/>
</dbReference>
<dbReference type="GO" id="GO:0106050">
    <property type="term" value="F:tRNA 2'-O-methyltransferase activity"/>
    <property type="evidence" value="ECO:0007669"/>
    <property type="project" value="UniProtKB-UniRule"/>
</dbReference>
<evidence type="ECO:0000256" key="1">
    <source>
        <dbReference type="ARBA" id="ARBA00005265"/>
    </source>
</evidence>
<evidence type="ECO:0000259" key="14">
    <source>
        <dbReference type="PROSITE" id="PS51800"/>
    </source>
</evidence>
<sequence length="415" mass="47079">MKTADDEVKRCAYVLPKKQRKCRMLVKEGQLYCGEHAAADPDNKDRIPCPNDPKHTVKLSELEVHLRERCNSRLIEDPWIVKDLNAINGEVASFACIDRRPSKEELISLVERLEKLESIDQLPTYSQISCPLVDARLEQQTDLGPLQRKHLVQLGSIIGHLTAAELLTNDPSASVFELGAGKAHLAYWMSKVAPLAHFLLVDRSGSRNKYDKYAIRENPDLVMTRLRCSIEHLDLSKVDALKGQSSLLAVQKHFCGSATDAGIRCLWNGVNRGLDLTGFVLVPCCHHKMRYAEYVGCAHLQKFGFDNEVDFSALRHISSWSTCGMEENQPQENTDSQSEPKKPKIETPTEEENTKELPWSRPYRAFIGRRAKLLLEEGRAEHLRQLGYEVEMFEYVDSKISPENLLLLGKKKKDC</sequence>
<evidence type="ECO:0000256" key="8">
    <source>
        <dbReference type="ARBA" id="ARBA00022833"/>
    </source>
</evidence>
<dbReference type="AlphaFoldDB" id="A0AA36CBB2"/>
<evidence type="ECO:0000256" key="4">
    <source>
        <dbReference type="ARBA" id="ARBA00022691"/>
    </source>
</evidence>
<evidence type="ECO:0000256" key="11">
    <source>
        <dbReference type="ARBA" id="ARBA00049393"/>
    </source>
</evidence>
<comment type="function">
    <text evidence="12">tRNA methylase which 2'-O-methylates cytidine(4) in tRNA(Pro) and tRNA(Gly)(GCC), and adenosine(4) in tRNA(His).</text>
</comment>
<evidence type="ECO:0000256" key="2">
    <source>
        <dbReference type="ARBA" id="ARBA00022603"/>
    </source>
</evidence>
<keyword evidence="7 12" id="KW-0863">Zinc-finger</keyword>
<evidence type="ECO:0000256" key="10">
    <source>
        <dbReference type="ARBA" id="ARBA00048635"/>
    </source>
</evidence>
<dbReference type="EMBL" id="CATQJA010001114">
    <property type="protein sequence ID" value="CAJ0565834.1"/>
    <property type="molecule type" value="Genomic_DNA"/>
</dbReference>
<name>A0AA36CBB2_9BILA</name>
<dbReference type="InterPro" id="IPR007871">
    <property type="entry name" value="Methyltransferase_TRM13"/>
</dbReference>
<dbReference type="PANTHER" id="PTHR12998:SF0">
    <property type="entry name" value="TRNA:M(4)X MODIFICATION ENZYME TRM13 HOMOLOG"/>
    <property type="match status" value="1"/>
</dbReference>
<evidence type="ECO:0000256" key="5">
    <source>
        <dbReference type="ARBA" id="ARBA00022694"/>
    </source>
</evidence>
<dbReference type="InterPro" id="IPR021721">
    <property type="entry name" value="Znf_CCCH-type_TRM13"/>
</dbReference>
<dbReference type="Pfam" id="PF05253">
    <property type="entry name" value="zf-U11-48K"/>
    <property type="match status" value="1"/>
</dbReference>
<dbReference type="EC" id="2.1.1.225" evidence="12"/>
<dbReference type="InterPro" id="IPR039044">
    <property type="entry name" value="Trm13"/>
</dbReference>
<comment type="similarity">
    <text evidence="1 12">Belongs to the methyltransferase TRM13 family.</text>
</comment>
<evidence type="ECO:0000256" key="13">
    <source>
        <dbReference type="SAM" id="MobiDB-lite"/>
    </source>
</evidence>
<comment type="catalytic activity">
    <reaction evidence="9 12">
        <text>cytidine(4) in tRNA(Pro) + S-adenosyl-L-methionine = 2'-O-methylcytidine(4) in tRNA(Pro) + S-adenosyl-L-homocysteine + H(+)</text>
        <dbReference type="Rhea" id="RHEA:32767"/>
        <dbReference type="Rhea" id="RHEA-COMP:10397"/>
        <dbReference type="Rhea" id="RHEA-COMP:10398"/>
        <dbReference type="ChEBI" id="CHEBI:15378"/>
        <dbReference type="ChEBI" id="CHEBI:57856"/>
        <dbReference type="ChEBI" id="CHEBI:59789"/>
        <dbReference type="ChEBI" id="CHEBI:74495"/>
        <dbReference type="ChEBI" id="CHEBI:82748"/>
        <dbReference type="EC" id="2.1.1.225"/>
    </reaction>
</comment>
<proteinExistence type="inferred from homology"/>
<keyword evidence="6 12" id="KW-0479">Metal-binding</keyword>
<keyword evidence="2 12" id="KW-0489">Methyltransferase</keyword>
<comment type="caution">
    <text evidence="15">The sequence shown here is derived from an EMBL/GenBank/DDBJ whole genome shotgun (WGS) entry which is preliminary data.</text>
</comment>
<evidence type="ECO:0000256" key="12">
    <source>
        <dbReference type="RuleBase" id="RU367103"/>
    </source>
</evidence>
<keyword evidence="4 12" id="KW-0949">S-adenosyl-L-methionine</keyword>
<dbReference type="Pfam" id="PF11722">
    <property type="entry name" value="zf-TRM13_CCCH"/>
    <property type="match status" value="1"/>
</dbReference>
<evidence type="ECO:0000256" key="3">
    <source>
        <dbReference type="ARBA" id="ARBA00022679"/>
    </source>
</evidence>
<comment type="catalytic activity">
    <reaction evidence="11 12">
        <text>adenosine(4) in tRNA(His) + S-adenosyl-L-methionine = 2'-O-methyladenosine(4) in tRNA(His) + S-adenosyl-L-homocysteine + H(+)</text>
        <dbReference type="Rhea" id="RHEA:43196"/>
        <dbReference type="Rhea" id="RHEA-COMP:10401"/>
        <dbReference type="Rhea" id="RHEA-COMP:10402"/>
        <dbReference type="ChEBI" id="CHEBI:15378"/>
        <dbReference type="ChEBI" id="CHEBI:57856"/>
        <dbReference type="ChEBI" id="CHEBI:59789"/>
        <dbReference type="ChEBI" id="CHEBI:74411"/>
        <dbReference type="ChEBI" id="CHEBI:74477"/>
        <dbReference type="EC" id="2.1.1.225"/>
    </reaction>
</comment>
<reference evidence="15" key="1">
    <citation type="submission" date="2023-06" db="EMBL/GenBank/DDBJ databases">
        <authorList>
            <person name="Delattre M."/>
        </authorList>
    </citation>
    <scope>NUCLEOTIDE SEQUENCE</scope>
    <source>
        <strain evidence="15">AF72</strain>
    </source>
</reference>
<evidence type="ECO:0000256" key="7">
    <source>
        <dbReference type="ARBA" id="ARBA00022771"/>
    </source>
</evidence>
<dbReference type="Proteomes" id="UP001177023">
    <property type="component" value="Unassembled WGS sequence"/>
</dbReference>
<keyword evidence="8 12" id="KW-0862">Zinc</keyword>
<feature type="domain" description="CHHC U11-48K-type" evidence="14">
    <location>
        <begin position="46"/>
        <end position="73"/>
    </location>
</feature>
<feature type="region of interest" description="Disordered" evidence="13">
    <location>
        <begin position="325"/>
        <end position="356"/>
    </location>
</feature>
<gene>
    <name evidence="15" type="ORF">MSPICULIGERA_LOCUS4461</name>
</gene>
<keyword evidence="16" id="KW-1185">Reference proteome</keyword>
<dbReference type="PROSITE" id="PS51800">
    <property type="entry name" value="ZF_CHHC_U11_48K"/>
    <property type="match status" value="1"/>
</dbReference>
<dbReference type="GO" id="GO:0008270">
    <property type="term" value="F:zinc ion binding"/>
    <property type="evidence" value="ECO:0007669"/>
    <property type="project" value="UniProtKB-KW"/>
</dbReference>
<organism evidence="15 16">
    <name type="scientific">Mesorhabditis spiculigera</name>
    <dbReference type="NCBI Taxonomy" id="96644"/>
    <lineage>
        <taxon>Eukaryota</taxon>
        <taxon>Metazoa</taxon>
        <taxon>Ecdysozoa</taxon>
        <taxon>Nematoda</taxon>
        <taxon>Chromadorea</taxon>
        <taxon>Rhabditida</taxon>
        <taxon>Rhabditina</taxon>
        <taxon>Rhabditomorpha</taxon>
        <taxon>Rhabditoidea</taxon>
        <taxon>Rhabditidae</taxon>
        <taxon>Mesorhabditinae</taxon>
        <taxon>Mesorhabditis</taxon>
    </lineage>
</organism>
<comment type="catalytic activity">
    <reaction evidence="10 12">
        <text>cytidine(4) in tRNA(Gly)(GCC) + S-adenosyl-L-methionine = 2'-O-methylcytidine(4) in tRNA(Gly)(GCC) + S-adenosyl-L-homocysteine + H(+)</text>
        <dbReference type="Rhea" id="RHEA:43192"/>
        <dbReference type="Rhea" id="RHEA-COMP:10399"/>
        <dbReference type="Rhea" id="RHEA-COMP:10400"/>
        <dbReference type="ChEBI" id="CHEBI:15378"/>
        <dbReference type="ChEBI" id="CHEBI:57856"/>
        <dbReference type="ChEBI" id="CHEBI:59789"/>
        <dbReference type="ChEBI" id="CHEBI:74495"/>
        <dbReference type="ChEBI" id="CHEBI:82748"/>
        <dbReference type="EC" id="2.1.1.225"/>
    </reaction>
</comment>
<dbReference type="PANTHER" id="PTHR12998">
    <property type="entry name" value="TRNA:M(4)X MODIFICATION ENZYME TRM13 HOMOLOG"/>
    <property type="match status" value="1"/>
</dbReference>
<evidence type="ECO:0000256" key="6">
    <source>
        <dbReference type="ARBA" id="ARBA00022723"/>
    </source>
</evidence>
<evidence type="ECO:0000256" key="9">
    <source>
        <dbReference type="ARBA" id="ARBA00048165"/>
    </source>
</evidence>
<evidence type="ECO:0000313" key="16">
    <source>
        <dbReference type="Proteomes" id="UP001177023"/>
    </source>
</evidence>
<keyword evidence="3 12" id="KW-0808">Transferase</keyword>
<evidence type="ECO:0000313" key="15">
    <source>
        <dbReference type="EMBL" id="CAJ0565834.1"/>
    </source>
</evidence>